<dbReference type="EMBL" id="WTRN01000023">
    <property type="protein sequence ID" value="MWT84338.1"/>
    <property type="molecule type" value="Genomic_DNA"/>
</dbReference>
<dbReference type="Proteomes" id="UP000480485">
    <property type="component" value="Unassembled WGS sequence"/>
</dbReference>
<reference evidence="1 2" key="1">
    <citation type="submission" date="2019-12" db="EMBL/GenBank/DDBJ databases">
        <title>Enteriobacteria Tanzani isolates_8377-8380.</title>
        <authorList>
            <person name="Subbiah M."/>
            <person name="Call D."/>
        </authorList>
    </citation>
    <scope>NUCLEOTIDE SEQUENCE [LARGE SCALE GENOMIC DNA]</scope>
    <source>
        <strain evidence="1 2">8378wC7</strain>
    </source>
</reference>
<dbReference type="RefSeq" id="WP_160451580.1">
    <property type="nucleotide sequence ID" value="NZ_WTRB01000040.1"/>
</dbReference>
<evidence type="ECO:0000313" key="1">
    <source>
        <dbReference type="EMBL" id="MWT84338.1"/>
    </source>
</evidence>
<evidence type="ECO:0000313" key="2">
    <source>
        <dbReference type="Proteomes" id="UP000480485"/>
    </source>
</evidence>
<sequence length="80" mass="8888">MFIHFVSRQGRNLLVNIKDISFVVQKGVFCELHIRGIEGHVMVEDDFSEVYRKIKEISPRVNNTGEGVSEGSGCASGCCN</sequence>
<protein>
    <submittedName>
        <fullName evidence="1">Uncharacterized protein</fullName>
    </submittedName>
</protein>
<comment type="caution">
    <text evidence="1">The sequence shown here is derived from an EMBL/GenBank/DDBJ whole genome shotgun (WGS) entry which is preliminary data.</text>
</comment>
<organism evidence="1 2">
    <name type="scientific">Escherichia coli</name>
    <dbReference type="NCBI Taxonomy" id="562"/>
    <lineage>
        <taxon>Bacteria</taxon>
        <taxon>Pseudomonadati</taxon>
        <taxon>Pseudomonadota</taxon>
        <taxon>Gammaproteobacteria</taxon>
        <taxon>Enterobacterales</taxon>
        <taxon>Enterobacteriaceae</taxon>
        <taxon>Escherichia</taxon>
    </lineage>
</organism>
<name>A0A6L7CF80_ECOLX</name>
<gene>
    <name evidence="1" type="ORF">GP954_03905</name>
</gene>
<proteinExistence type="predicted"/>
<accession>A0A6L7CF80</accession>
<dbReference type="AlphaFoldDB" id="A0A6L7CF80"/>